<proteinExistence type="predicted"/>
<name>A0A3M7M2L9_9PLEO</name>
<evidence type="ECO:0000313" key="2">
    <source>
        <dbReference type="Proteomes" id="UP000265663"/>
    </source>
</evidence>
<dbReference type="Proteomes" id="UP000265663">
    <property type="component" value="Unassembled WGS sequence"/>
</dbReference>
<sequence>MADCKSTTKAKRRAPHFAPMTYIISNEYRVRARFQDQHEWLGSDRCRGWSKGDRILSLLPWPGLASHHHACNAKFDHLRQCFQTLYPLAWECGGDTHQDLSPYRDNALAETTDYDEAPKRPMTGPSLTIVRVHFGLLIEVI</sequence>
<protein>
    <submittedName>
        <fullName evidence="1">Uncharacterized protein</fullName>
    </submittedName>
</protein>
<keyword evidence="2" id="KW-1185">Reference proteome</keyword>
<evidence type="ECO:0000313" key="1">
    <source>
        <dbReference type="EMBL" id="RMZ68650.1"/>
    </source>
</evidence>
<dbReference type="AlphaFoldDB" id="A0A3M7M2L9"/>
<dbReference type="EMBL" id="KE747816">
    <property type="protein sequence ID" value="RMZ68650.1"/>
    <property type="molecule type" value="Genomic_DNA"/>
</dbReference>
<organism evidence="1 2">
    <name type="scientific">Pyrenophora seminiperda CCB06</name>
    <dbReference type="NCBI Taxonomy" id="1302712"/>
    <lineage>
        <taxon>Eukaryota</taxon>
        <taxon>Fungi</taxon>
        <taxon>Dikarya</taxon>
        <taxon>Ascomycota</taxon>
        <taxon>Pezizomycotina</taxon>
        <taxon>Dothideomycetes</taxon>
        <taxon>Pleosporomycetidae</taxon>
        <taxon>Pleosporales</taxon>
        <taxon>Pleosporineae</taxon>
        <taxon>Pleosporaceae</taxon>
        <taxon>Pyrenophora</taxon>
    </lineage>
</organism>
<gene>
    <name evidence="1" type="ORF">GMOD_00008376</name>
</gene>
<accession>A0A3M7M2L9</accession>
<reference evidence="1 2" key="1">
    <citation type="journal article" date="2014" name="PLoS ONE">
        <title>De novo Genome Assembly of the Fungal Plant Pathogen Pyrenophora semeniperda.</title>
        <authorList>
            <person name="Soliai M.M."/>
            <person name="Meyer S.E."/>
            <person name="Udall J.A."/>
            <person name="Elzinga D.E."/>
            <person name="Hermansen R.A."/>
            <person name="Bodily P.M."/>
            <person name="Hart A.A."/>
            <person name="Coleman C.E."/>
        </authorList>
    </citation>
    <scope>NUCLEOTIDE SEQUENCE [LARGE SCALE GENOMIC DNA]</scope>
    <source>
        <strain evidence="1 2">CCB06</strain>
        <tissue evidence="1">Mycelium</tissue>
    </source>
</reference>